<dbReference type="Gene3D" id="1.20.1560.10">
    <property type="entry name" value="ABC transporter type 1, transmembrane domain"/>
    <property type="match status" value="2"/>
</dbReference>
<name>A0A9W4HBB2_PENOL</name>
<dbReference type="SUPFAM" id="SSF52540">
    <property type="entry name" value="P-loop containing nucleoside triphosphate hydrolases"/>
    <property type="match status" value="2"/>
</dbReference>
<feature type="transmembrane region" description="Helical" evidence="12">
    <location>
        <begin position="148"/>
        <end position="166"/>
    </location>
</feature>
<dbReference type="CDD" id="cd18579">
    <property type="entry name" value="ABC_6TM_ABCC_D1"/>
    <property type="match status" value="1"/>
</dbReference>
<evidence type="ECO:0000256" key="11">
    <source>
        <dbReference type="SAM" id="Coils"/>
    </source>
</evidence>
<evidence type="ECO:0000256" key="6">
    <source>
        <dbReference type="ARBA" id="ARBA00022741"/>
    </source>
</evidence>
<dbReference type="PANTHER" id="PTHR24223">
    <property type="entry name" value="ATP-BINDING CASSETTE SUB-FAMILY C"/>
    <property type="match status" value="1"/>
</dbReference>
<dbReference type="InterPro" id="IPR050173">
    <property type="entry name" value="ABC_transporter_C-like"/>
</dbReference>
<keyword evidence="3" id="KW-0813">Transport</keyword>
<evidence type="ECO:0000256" key="7">
    <source>
        <dbReference type="ARBA" id="ARBA00022840"/>
    </source>
</evidence>
<evidence type="ECO:0000256" key="12">
    <source>
        <dbReference type="SAM" id="Phobius"/>
    </source>
</evidence>
<dbReference type="SMART" id="SM00382">
    <property type="entry name" value="AAA"/>
    <property type="match status" value="2"/>
</dbReference>
<keyword evidence="7" id="KW-0067">ATP-binding</keyword>
<dbReference type="InterPro" id="IPR003439">
    <property type="entry name" value="ABC_transporter-like_ATP-bd"/>
</dbReference>
<evidence type="ECO:0000256" key="1">
    <source>
        <dbReference type="ARBA" id="ARBA00004651"/>
    </source>
</evidence>
<dbReference type="Gene3D" id="3.40.50.300">
    <property type="entry name" value="P-loop containing nucleotide triphosphate hydrolases"/>
    <property type="match status" value="2"/>
</dbReference>
<dbReference type="FunFam" id="1.20.1560.10:FF:000055">
    <property type="entry name" value="ABC multidrug transporter (Eurofung)"/>
    <property type="match status" value="1"/>
</dbReference>
<feature type="domain" description="ABC transporter" evidence="13">
    <location>
        <begin position="614"/>
        <end position="842"/>
    </location>
</feature>
<sequence>MAFDARFAVASTDAFDFTPAFEDAILSIVPSCLFLVVALQRLFWLARQPRKVAKSLRSFGKGLIGIYTALQLAVLVYWALNTEKRSLSHLRTSAAVLAFVDGVVLLFLSHAEHARSVRPSTIINVYLLFTLLFDCVVVRTLWLAGHDSAISGLLTSTVAIKVFILTSEAWEKRSILLSQYQNLSPEATSGILARGVFWWLNSLMRTGFIRSLTYHDLLPIYDTLAARTLLPRVRNAFGSSNQSHRHALAYSTLWATKYIFLAGVAPRLTLAAFKYTLPFLIHRTTSWTADTSESDAVGWGLTGAWLLVFLGRAISNGFYYQMTYRFVTSIRGSLCGLLYTKTLDLSSSALDESVAVSLMSTDTDSICQSAATLHELWASPIESAVAIFLLYRQLGLAALAPIVVAILATGTIFQLARFIGIAKKRWMRGIQTRVDVTASALASMKEVKMLGLSDIISSMIQKLRVRELDLSKQYRRLSFIQISIGKYMHGLRFLLILYILTFNPVAAANSFGRAGLNTEAVAPLATFATFVIISKSSGQPLDTASAYTSLSLIYLLTDPLAVVFRTIPSVSAALACFSRIQNYLLSESCTDYRLPLGDLENLPSQNNEKGETLVAISEASFGWAADKPSILSDITLNIDGSCFTFIVGPVGSGKSALMRAIMGEVPLRTGSIHANPGHVAFCGQEPWIQNLTMRQNILGGANYDADWYEKVVFVCGLEQDIGDLPGGDATRAGSAGFSLSGGQKQRLALARAVYSREKTVFLDDVFAGQDAATEEHIFLNLFAESGLFRQMGTTVVCVTNAIHRLAYADHVVALGTGGHIVHQGSFAQLQSDTDYLHGLAVEQNGAIEARDATNELLQRPRQAALNGRSNEAANQNSSDSESPGRVLGELATYAYYFSSVPVWQTLLFLTLTVLYAGGFQMTSLVLSFWTDAAEQSGQDGNDYYLGLYGLLTGLAMLGITGAVYFYLIVMVALSSEVLHSRLLNSVMMAPVAFFSRTDVGVTTNRFSQDISVIDTELPFALADFCIDLALIIMSIVLMCVFSGYFAVALVPFVAFCWFLQKFYVRTSQQIRLFDLEAKSPLFTQFLDLLQGLSTVRAFAWGARFIEKYLDLLDASQRPFYLLFCIQRWLGLVLDLMTAVLVTIMMVLVVKLREQLAPQYVALAFVQIMSFGQSLAHVIQAWTQLETSLGAVARVKTFCADTESENRPLETGSVPENWPMHGKITIQDLVASYDSKVGAEPVLRGLNLDIPAGSKVCICGRSGSGKSSLLGCILRLLEVGPGSRIMIDDIDITTLPRQTVRAAVAVVPQHPFFLKNTSLRDNLVALRRQKSEHQKQQTENKIHRVLQQLKMDDLVDRMGGLDSVLDADRLSQGQRQLLCIARAILAGKRIILIDEASSNVDERSEQLIRDVMREHFAGCTVITVAHRLGSVLDFDRVAVMGSGRLLEWDDPRVLLGQDSELKRLWDLGSSQMSD</sequence>
<dbReference type="InterPro" id="IPR011527">
    <property type="entry name" value="ABC1_TM_dom"/>
</dbReference>
<evidence type="ECO:0000313" key="15">
    <source>
        <dbReference type="EMBL" id="CAG7955917.1"/>
    </source>
</evidence>
<dbReference type="FunFam" id="3.40.50.300:FF:002145">
    <property type="entry name" value="ABC transporter (MsbA subfamily)"/>
    <property type="match status" value="1"/>
</dbReference>
<gene>
    <name evidence="15" type="ORF">POLS_LOCUS610</name>
</gene>
<feature type="domain" description="ABC transmembrane type-1" evidence="14">
    <location>
        <begin position="906"/>
        <end position="1186"/>
    </location>
</feature>
<dbReference type="EMBL" id="CAJVOS010000007">
    <property type="protein sequence ID" value="CAG7955917.1"/>
    <property type="molecule type" value="Genomic_DNA"/>
</dbReference>
<dbReference type="InterPro" id="IPR017871">
    <property type="entry name" value="ABC_transporter-like_CS"/>
</dbReference>
<organism evidence="15 16">
    <name type="scientific">Penicillium olsonii</name>
    <dbReference type="NCBI Taxonomy" id="99116"/>
    <lineage>
        <taxon>Eukaryota</taxon>
        <taxon>Fungi</taxon>
        <taxon>Dikarya</taxon>
        <taxon>Ascomycota</taxon>
        <taxon>Pezizomycotina</taxon>
        <taxon>Eurotiomycetes</taxon>
        <taxon>Eurotiomycetidae</taxon>
        <taxon>Eurotiales</taxon>
        <taxon>Aspergillaceae</taxon>
        <taxon>Penicillium</taxon>
    </lineage>
</organism>
<evidence type="ECO:0000256" key="5">
    <source>
        <dbReference type="ARBA" id="ARBA00022692"/>
    </source>
</evidence>
<feature type="transmembrane region" description="Helical" evidence="12">
    <location>
        <begin position="24"/>
        <end position="46"/>
    </location>
</feature>
<dbReference type="CDD" id="cd18580">
    <property type="entry name" value="ABC_6TM_ABCC_D2"/>
    <property type="match status" value="1"/>
</dbReference>
<evidence type="ECO:0000256" key="9">
    <source>
        <dbReference type="ARBA" id="ARBA00023136"/>
    </source>
</evidence>
<dbReference type="Pfam" id="PF24357">
    <property type="entry name" value="TMD0_ABC"/>
    <property type="match status" value="1"/>
</dbReference>
<dbReference type="PROSITE" id="PS50929">
    <property type="entry name" value="ABC_TM1F"/>
    <property type="match status" value="2"/>
</dbReference>
<reference evidence="15" key="1">
    <citation type="submission" date="2021-07" db="EMBL/GenBank/DDBJ databases">
        <authorList>
            <person name="Branca A.L. A."/>
        </authorList>
    </citation>
    <scope>NUCLEOTIDE SEQUENCE</scope>
</reference>
<feature type="transmembrane region" description="Helical" evidence="12">
    <location>
        <begin position="58"/>
        <end position="80"/>
    </location>
</feature>
<feature type="domain" description="ABC transmembrane type-1" evidence="14">
    <location>
        <begin position="277"/>
        <end position="572"/>
    </location>
</feature>
<comment type="similarity">
    <text evidence="2">Belongs to the ABC transporter superfamily. ABCC family. Conjugate transporter (TC 3.A.1.208) subfamily.</text>
</comment>
<dbReference type="Proteomes" id="UP001153618">
    <property type="component" value="Unassembled WGS sequence"/>
</dbReference>
<feature type="transmembrane region" description="Helical" evidence="12">
    <location>
        <begin position="92"/>
        <end position="111"/>
    </location>
</feature>
<accession>A0A9W4HBB2</accession>
<evidence type="ECO:0000256" key="2">
    <source>
        <dbReference type="ARBA" id="ARBA00009726"/>
    </source>
</evidence>
<dbReference type="InterPro" id="IPR027417">
    <property type="entry name" value="P-loop_NTPase"/>
</dbReference>
<evidence type="ECO:0000256" key="8">
    <source>
        <dbReference type="ARBA" id="ARBA00022989"/>
    </source>
</evidence>
<dbReference type="InterPro" id="IPR056227">
    <property type="entry name" value="TMD0_ABC"/>
</dbReference>
<keyword evidence="10" id="KW-0325">Glycoprotein</keyword>
<evidence type="ECO:0000256" key="3">
    <source>
        <dbReference type="ARBA" id="ARBA00022448"/>
    </source>
</evidence>
<feature type="coiled-coil region" evidence="11">
    <location>
        <begin position="1315"/>
        <end position="1347"/>
    </location>
</feature>
<keyword evidence="16" id="KW-1185">Reference proteome</keyword>
<dbReference type="InterPro" id="IPR036640">
    <property type="entry name" value="ABC1_TM_sf"/>
</dbReference>
<evidence type="ECO:0000259" key="14">
    <source>
        <dbReference type="PROSITE" id="PS50929"/>
    </source>
</evidence>
<feature type="transmembrane region" description="Helical" evidence="12">
    <location>
        <begin position="1044"/>
        <end position="1064"/>
    </location>
</feature>
<keyword evidence="5 12" id="KW-0812">Transmembrane</keyword>
<dbReference type="Pfam" id="PF00664">
    <property type="entry name" value="ABC_membrane"/>
    <property type="match status" value="2"/>
</dbReference>
<evidence type="ECO:0000256" key="4">
    <source>
        <dbReference type="ARBA" id="ARBA00022475"/>
    </source>
</evidence>
<keyword evidence="8 12" id="KW-1133">Transmembrane helix</keyword>
<feature type="transmembrane region" description="Helical" evidence="12">
    <location>
        <begin position="949"/>
        <end position="973"/>
    </location>
</feature>
<dbReference type="PROSITE" id="PS50893">
    <property type="entry name" value="ABC_TRANSPORTER_2"/>
    <property type="match status" value="2"/>
</dbReference>
<protein>
    <submittedName>
        <fullName evidence="15">Uncharacterized protein</fullName>
    </submittedName>
</protein>
<dbReference type="PANTHER" id="PTHR24223:SF269">
    <property type="entry name" value="ABC MULTIDRUG TRANSPORTER (EUROFUNG)-RELATED"/>
    <property type="match status" value="1"/>
</dbReference>
<comment type="caution">
    <text evidence="15">The sequence shown here is derived from an EMBL/GenBank/DDBJ whole genome shotgun (WGS) entry which is preliminary data.</text>
</comment>
<feature type="transmembrane region" description="Helical" evidence="12">
    <location>
        <begin position="123"/>
        <end position="142"/>
    </location>
</feature>
<feature type="transmembrane region" description="Helical" evidence="12">
    <location>
        <begin position="906"/>
        <end position="929"/>
    </location>
</feature>
<evidence type="ECO:0000259" key="13">
    <source>
        <dbReference type="PROSITE" id="PS50893"/>
    </source>
</evidence>
<dbReference type="InterPro" id="IPR003593">
    <property type="entry name" value="AAA+_ATPase"/>
</dbReference>
<feature type="transmembrane region" description="Helical" evidence="12">
    <location>
        <begin position="1125"/>
        <end position="1147"/>
    </location>
</feature>
<dbReference type="GO" id="GO:0140359">
    <property type="term" value="F:ABC-type transporter activity"/>
    <property type="evidence" value="ECO:0007669"/>
    <property type="project" value="InterPro"/>
</dbReference>
<evidence type="ECO:0000256" key="10">
    <source>
        <dbReference type="ARBA" id="ARBA00023180"/>
    </source>
</evidence>
<keyword evidence="9 12" id="KW-0472">Membrane</keyword>
<keyword evidence="11" id="KW-0175">Coiled coil</keyword>
<dbReference type="PROSITE" id="PS00211">
    <property type="entry name" value="ABC_TRANSPORTER_1"/>
    <property type="match status" value="2"/>
</dbReference>
<dbReference type="FunFam" id="1.20.1560.10:FF:000066">
    <property type="entry name" value="ABC multidrug transporter (Eurofung)"/>
    <property type="match status" value="1"/>
</dbReference>
<dbReference type="OrthoDB" id="6500128at2759"/>
<feature type="transmembrane region" description="Helical" evidence="12">
    <location>
        <begin position="398"/>
        <end position="419"/>
    </location>
</feature>
<dbReference type="InterPro" id="IPR044726">
    <property type="entry name" value="ABCC_6TM_D2"/>
</dbReference>
<feature type="transmembrane region" description="Helical" evidence="12">
    <location>
        <begin position="258"/>
        <end position="277"/>
    </location>
</feature>
<dbReference type="GO" id="GO:0005524">
    <property type="term" value="F:ATP binding"/>
    <property type="evidence" value="ECO:0007669"/>
    <property type="project" value="UniProtKB-KW"/>
</dbReference>
<dbReference type="GO" id="GO:0005886">
    <property type="term" value="C:plasma membrane"/>
    <property type="evidence" value="ECO:0007669"/>
    <property type="project" value="UniProtKB-SubCell"/>
</dbReference>
<comment type="subcellular location">
    <subcellularLocation>
        <location evidence="1">Cell membrane</location>
        <topology evidence="1">Multi-pass membrane protein</topology>
    </subcellularLocation>
</comment>
<keyword evidence="4" id="KW-1003">Cell membrane</keyword>
<feature type="transmembrane region" description="Helical" evidence="12">
    <location>
        <begin position="297"/>
        <end position="315"/>
    </location>
</feature>
<dbReference type="Pfam" id="PF00005">
    <property type="entry name" value="ABC_tran"/>
    <property type="match status" value="2"/>
</dbReference>
<dbReference type="SUPFAM" id="SSF90123">
    <property type="entry name" value="ABC transporter transmembrane region"/>
    <property type="match status" value="2"/>
</dbReference>
<proteinExistence type="inferred from homology"/>
<keyword evidence="6" id="KW-0547">Nucleotide-binding</keyword>
<feature type="domain" description="ABC transporter" evidence="13">
    <location>
        <begin position="1223"/>
        <end position="1466"/>
    </location>
</feature>
<evidence type="ECO:0000313" key="16">
    <source>
        <dbReference type="Proteomes" id="UP001153618"/>
    </source>
</evidence>
<dbReference type="InterPro" id="IPR044746">
    <property type="entry name" value="ABCC_6TM_D1"/>
</dbReference>
<dbReference type="GO" id="GO:0016887">
    <property type="term" value="F:ATP hydrolysis activity"/>
    <property type="evidence" value="ECO:0007669"/>
    <property type="project" value="InterPro"/>
</dbReference>